<evidence type="ECO:0000313" key="10">
    <source>
        <dbReference type="Proteomes" id="UP000193040"/>
    </source>
</evidence>
<dbReference type="Proteomes" id="UP000193040">
    <property type="component" value="Unassembled WGS sequence"/>
</dbReference>
<comment type="subcellular location">
    <subcellularLocation>
        <location evidence="1 8">Secreted</location>
    </subcellularLocation>
</comment>
<dbReference type="InterPro" id="IPR043580">
    <property type="entry name" value="CUTINASE_1"/>
</dbReference>
<dbReference type="EC" id="3.1.1.-" evidence="8"/>
<dbReference type="InterPro" id="IPR000675">
    <property type="entry name" value="Cutinase/axe"/>
</dbReference>
<dbReference type="GO" id="GO:0052689">
    <property type="term" value="F:carboxylic ester hydrolase activity"/>
    <property type="evidence" value="ECO:0007669"/>
    <property type="project" value="UniProtKB-KW"/>
</dbReference>
<keyword evidence="6 8" id="KW-0378">Hydrolase</keyword>
<evidence type="ECO:0000256" key="4">
    <source>
        <dbReference type="ARBA" id="ARBA00022525"/>
    </source>
</evidence>
<evidence type="ECO:0000256" key="8">
    <source>
        <dbReference type="RuleBase" id="RU361263"/>
    </source>
</evidence>
<keyword evidence="7" id="KW-1015">Disulfide bond</keyword>
<reference evidence="9 10" key="1">
    <citation type="submission" date="2017-03" db="EMBL/GenBank/DDBJ databases">
        <title>Genomic insights into Mycobacterium simiae human colonization.</title>
        <authorList>
            <person name="Steffani J.L."/>
            <person name="Brunck M.E."/>
            <person name="Cruz E."/>
            <person name="Montiel R."/>
            <person name="Barona F."/>
        </authorList>
    </citation>
    <scope>NUCLEOTIDE SEQUENCE [LARGE SCALE GENOMIC DNA]</scope>
    <source>
        <strain evidence="9 10">MsiGto</strain>
    </source>
</reference>
<sequence length="241" mass="24699">MYHTITPTDKTRRWILRGLAIAVIGIVAGAGSPAHARAQSDSQCPNVEVVFARGTFEAPGVGDTGQAFVQALTSRLGGKSVDVYPVDYPASLDFQEAAQGVIDASNKVESVVATCPHTKIVLGGYSQGAAVAGYTTSDTLPPGYVLPVGITGPMPATIAPHVVAVTLFGKPSNGFLDLVDHGAPPIEIGRLYSAKSLELCAAGDPVCGDGLDRAAHSAYKGNGMADEAAEYAVSAITSSTQ</sequence>
<comment type="function">
    <text evidence="8">Catalyzes the hydrolysis of complex carboxylic polyesters found in the cell wall of plants. Degrades cutin, a macromolecule that forms the structure of the plant cuticle.</text>
</comment>
<dbReference type="AlphaFoldDB" id="A0A1X0YHM5"/>
<comment type="similarity">
    <text evidence="2 8">Belongs to the cutinase family.</text>
</comment>
<protein>
    <recommendedName>
        <fullName evidence="8">Cutinase</fullName>
        <ecNumber evidence="8">3.1.1.-</ecNumber>
    </recommendedName>
</protein>
<keyword evidence="4 8" id="KW-0964">Secreted</keyword>
<dbReference type="EMBL" id="MZZM01000001">
    <property type="protein sequence ID" value="ORJ64867.1"/>
    <property type="molecule type" value="Genomic_DNA"/>
</dbReference>
<keyword evidence="10" id="KW-1185">Reference proteome</keyword>
<evidence type="ECO:0000256" key="7">
    <source>
        <dbReference type="ARBA" id="ARBA00023157"/>
    </source>
</evidence>
<keyword evidence="5" id="KW-0732">Signal</keyword>
<dbReference type="SMART" id="SM01110">
    <property type="entry name" value="Cutinase"/>
    <property type="match status" value="1"/>
</dbReference>
<dbReference type="Gene3D" id="3.40.50.1820">
    <property type="entry name" value="alpha/beta hydrolase"/>
    <property type="match status" value="1"/>
</dbReference>
<dbReference type="GO" id="GO:0005576">
    <property type="term" value="C:extracellular region"/>
    <property type="evidence" value="ECO:0007669"/>
    <property type="project" value="UniProtKB-SubCell"/>
</dbReference>
<keyword evidence="3 8" id="KW-0719">Serine esterase</keyword>
<dbReference type="PROSITE" id="PS00155">
    <property type="entry name" value="CUTINASE_1"/>
    <property type="match status" value="1"/>
</dbReference>
<evidence type="ECO:0000256" key="1">
    <source>
        <dbReference type="ARBA" id="ARBA00004613"/>
    </source>
</evidence>
<gene>
    <name evidence="9" type="ORF">B5M45_01020</name>
</gene>
<dbReference type="RefSeq" id="WP_084946824.1">
    <property type="nucleotide sequence ID" value="NZ_MZZM01000001.1"/>
</dbReference>
<dbReference type="Pfam" id="PF01083">
    <property type="entry name" value="Cutinase"/>
    <property type="match status" value="1"/>
</dbReference>
<dbReference type="SUPFAM" id="SSF53474">
    <property type="entry name" value="alpha/beta-Hydrolases"/>
    <property type="match status" value="1"/>
</dbReference>
<evidence type="ECO:0000256" key="3">
    <source>
        <dbReference type="ARBA" id="ARBA00022487"/>
    </source>
</evidence>
<dbReference type="InterPro" id="IPR029058">
    <property type="entry name" value="AB_hydrolase_fold"/>
</dbReference>
<comment type="caution">
    <text evidence="9">The sequence shown here is derived from an EMBL/GenBank/DDBJ whole genome shotgun (WGS) entry which is preliminary data.</text>
</comment>
<accession>A0A1X0YHM5</accession>
<dbReference type="InterPro" id="IPR006311">
    <property type="entry name" value="TAT_signal"/>
</dbReference>
<dbReference type="PANTHER" id="PTHR33630">
    <property type="entry name" value="CUTINASE RV1984C-RELATED-RELATED"/>
    <property type="match status" value="1"/>
</dbReference>
<name>A0A1X0YHM5_MYCSI</name>
<evidence type="ECO:0000256" key="6">
    <source>
        <dbReference type="ARBA" id="ARBA00022801"/>
    </source>
</evidence>
<proteinExistence type="inferred from homology"/>
<evidence type="ECO:0000256" key="2">
    <source>
        <dbReference type="ARBA" id="ARBA00007534"/>
    </source>
</evidence>
<organism evidence="9 10">
    <name type="scientific">Mycobacterium simiae</name>
    <name type="common">Mycobacterium habana</name>
    <dbReference type="NCBI Taxonomy" id="1784"/>
    <lineage>
        <taxon>Bacteria</taxon>
        <taxon>Bacillati</taxon>
        <taxon>Actinomycetota</taxon>
        <taxon>Actinomycetes</taxon>
        <taxon>Mycobacteriales</taxon>
        <taxon>Mycobacteriaceae</taxon>
        <taxon>Mycobacterium</taxon>
        <taxon>Mycobacterium simiae complex</taxon>
    </lineage>
</organism>
<dbReference type="PROSITE" id="PS51318">
    <property type="entry name" value="TAT"/>
    <property type="match status" value="1"/>
</dbReference>
<evidence type="ECO:0000313" key="9">
    <source>
        <dbReference type="EMBL" id="ORJ64867.1"/>
    </source>
</evidence>
<dbReference type="STRING" id="1784.VC42_03520"/>
<dbReference type="PANTHER" id="PTHR33630:SF9">
    <property type="entry name" value="CUTINASE 4"/>
    <property type="match status" value="1"/>
</dbReference>
<evidence type="ECO:0000256" key="5">
    <source>
        <dbReference type="ARBA" id="ARBA00022729"/>
    </source>
</evidence>